<keyword evidence="3" id="KW-1185">Reference proteome</keyword>
<evidence type="ECO:0000313" key="3">
    <source>
        <dbReference type="Proteomes" id="UP000186922"/>
    </source>
</evidence>
<organism evidence="2 3">
    <name type="scientific">Ramazzottius varieornatus</name>
    <name type="common">Water bear</name>
    <name type="synonym">Tardigrade</name>
    <dbReference type="NCBI Taxonomy" id="947166"/>
    <lineage>
        <taxon>Eukaryota</taxon>
        <taxon>Metazoa</taxon>
        <taxon>Ecdysozoa</taxon>
        <taxon>Tardigrada</taxon>
        <taxon>Eutardigrada</taxon>
        <taxon>Parachela</taxon>
        <taxon>Hypsibioidea</taxon>
        <taxon>Ramazzottiidae</taxon>
        <taxon>Ramazzottius</taxon>
    </lineage>
</organism>
<reference evidence="2 3" key="1">
    <citation type="journal article" date="2016" name="Nat. Commun.">
        <title>Extremotolerant tardigrade genome and improved radiotolerance of human cultured cells by tardigrade-unique protein.</title>
        <authorList>
            <person name="Hashimoto T."/>
            <person name="Horikawa D.D."/>
            <person name="Saito Y."/>
            <person name="Kuwahara H."/>
            <person name="Kozuka-Hata H."/>
            <person name="Shin-I T."/>
            <person name="Minakuchi Y."/>
            <person name="Ohishi K."/>
            <person name="Motoyama A."/>
            <person name="Aizu T."/>
            <person name="Enomoto A."/>
            <person name="Kondo K."/>
            <person name="Tanaka S."/>
            <person name="Hara Y."/>
            <person name="Koshikawa S."/>
            <person name="Sagara H."/>
            <person name="Miura T."/>
            <person name="Yokobori S."/>
            <person name="Miyagawa K."/>
            <person name="Suzuki Y."/>
            <person name="Kubo T."/>
            <person name="Oyama M."/>
            <person name="Kohara Y."/>
            <person name="Fujiyama A."/>
            <person name="Arakawa K."/>
            <person name="Katayama T."/>
            <person name="Toyoda A."/>
            <person name="Kunieda T."/>
        </authorList>
    </citation>
    <scope>NUCLEOTIDE SEQUENCE [LARGE SCALE GENOMIC DNA]</scope>
    <source>
        <strain evidence="2 3">YOKOZUNA-1</strain>
    </source>
</reference>
<protein>
    <submittedName>
        <fullName evidence="2">Uncharacterized protein</fullName>
    </submittedName>
</protein>
<name>A0A1D1W879_RAMVA</name>
<feature type="transmembrane region" description="Helical" evidence="1">
    <location>
        <begin position="153"/>
        <end position="171"/>
    </location>
</feature>
<sequence>MTAARCKYVTSPDAPTAVVACEGKMFLKLNTDPRLTPVDEIHLILPSWIMHVRSCMICNDNRQISWYENGSRCTLAAIKDPPQASATGNVRDLSAGQRRCGLSRNARWVFFLTLLQSISALAGTAFSLLFTLAGKHTLSAVCGKRVSVVVRTGHFLFVIDPIIYMMFLPNLRQQY</sequence>
<accession>A0A1D1W879</accession>
<proteinExistence type="predicted"/>
<keyword evidence="1" id="KW-0812">Transmembrane</keyword>
<keyword evidence="1" id="KW-0472">Membrane</keyword>
<gene>
    <name evidence="2" type="primary">RvY_19095-1</name>
    <name evidence="2" type="synonym">RvY_19095.1</name>
    <name evidence="2" type="ORF">RvY_19095</name>
</gene>
<evidence type="ECO:0000256" key="1">
    <source>
        <dbReference type="SAM" id="Phobius"/>
    </source>
</evidence>
<feature type="transmembrane region" description="Helical" evidence="1">
    <location>
        <begin position="108"/>
        <end position="133"/>
    </location>
</feature>
<dbReference type="AlphaFoldDB" id="A0A1D1W879"/>
<dbReference type="EMBL" id="BDGG01000024">
    <property type="protein sequence ID" value="GAV09587.1"/>
    <property type="molecule type" value="Genomic_DNA"/>
</dbReference>
<dbReference type="Proteomes" id="UP000186922">
    <property type="component" value="Unassembled WGS sequence"/>
</dbReference>
<keyword evidence="1" id="KW-1133">Transmembrane helix</keyword>
<evidence type="ECO:0000313" key="2">
    <source>
        <dbReference type="EMBL" id="GAV09587.1"/>
    </source>
</evidence>
<comment type="caution">
    <text evidence="2">The sequence shown here is derived from an EMBL/GenBank/DDBJ whole genome shotgun (WGS) entry which is preliminary data.</text>
</comment>